<proteinExistence type="predicted"/>
<gene>
    <name evidence="1" type="ORF">MLD38_011895</name>
</gene>
<sequence>MVIESGPFVLVIISAEKLGLPFLSAYLDAVGSNFSHGANFATTGSTIRPQNSTLRQSGFSPISLDVQFNEFYEFKRRSQVARGRGGVFERLLPMEDVFSRALYTFDIGQNDLTAGYFANMSTDEVRAYIPDVTITYVDVYAIKYALINHPNHFGELSPFPSFLSSSNFSPEREPEGNLHRLIR</sequence>
<accession>A0ACB9R548</accession>
<name>A0ACB9R548_9MYRT</name>
<organism evidence="1 2">
    <name type="scientific">Melastoma candidum</name>
    <dbReference type="NCBI Taxonomy" id="119954"/>
    <lineage>
        <taxon>Eukaryota</taxon>
        <taxon>Viridiplantae</taxon>
        <taxon>Streptophyta</taxon>
        <taxon>Embryophyta</taxon>
        <taxon>Tracheophyta</taxon>
        <taxon>Spermatophyta</taxon>
        <taxon>Magnoliopsida</taxon>
        <taxon>eudicotyledons</taxon>
        <taxon>Gunneridae</taxon>
        <taxon>Pentapetalae</taxon>
        <taxon>rosids</taxon>
        <taxon>malvids</taxon>
        <taxon>Myrtales</taxon>
        <taxon>Melastomataceae</taxon>
        <taxon>Melastomatoideae</taxon>
        <taxon>Melastomateae</taxon>
        <taxon>Melastoma</taxon>
    </lineage>
</organism>
<evidence type="ECO:0000313" key="1">
    <source>
        <dbReference type="EMBL" id="KAI4373820.1"/>
    </source>
</evidence>
<dbReference type="Proteomes" id="UP001057402">
    <property type="component" value="Chromosome 4"/>
</dbReference>
<reference evidence="2" key="1">
    <citation type="journal article" date="2023" name="Front. Plant Sci.">
        <title>Chromosomal-level genome assembly of Melastoma candidum provides insights into trichome evolution.</title>
        <authorList>
            <person name="Zhong Y."/>
            <person name="Wu W."/>
            <person name="Sun C."/>
            <person name="Zou P."/>
            <person name="Liu Y."/>
            <person name="Dai S."/>
            <person name="Zhou R."/>
        </authorList>
    </citation>
    <scope>NUCLEOTIDE SEQUENCE [LARGE SCALE GENOMIC DNA]</scope>
</reference>
<evidence type="ECO:0000313" key="2">
    <source>
        <dbReference type="Proteomes" id="UP001057402"/>
    </source>
</evidence>
<keyword evidence="2" id="KW-1185">Reference proteome</keyword>
<protein>
    <submittedName>
        <fullName evidence="1">Uncharacterized protein</fullName>
    </submittedName>
</protein>
<comment type="caution">
    <text evidence="1">The sequence shown here is derived from an EMBL/GenBank/DDBJ whole genome shotgun (WGS) entry which is preliminary data.</text>
</comment>
<dbReference type="EMBL" id="CM042883">
    <property type="protein sequence ID" value="KAI4373820.1"/>
    <property type="molecule type" value="Genomic_DNA"/>
</dbReference>